<evidence type="ECO:0000313" key="2">
    <source>
        <dbReference type="EMBL" id="AIB11388.1"/>
    </source>
</evidence>
<protein>
    <recommendedName>
        <fullName evidence="1">Methyltransferase domain-containing protein</fullName>
    </recommendedName>
</protein>
<dbReference type="RefSeq" id="WP_038527331.1">
    <property type="nucleotide sequence ID" value="NZ_CP007793.1"/>
</dbReference>
<dbReference type="AlphaFoldDB" id="A0A060DK65"/>
<dbReference type="InterPro" id="IPR029063">
    <property type="entry name" value="SAM-dependent_MTases_sf"/>
</dbReference>
<dbReference type="PANTHER" id="PTHR43591:SF24">
    <property type="entry name" value="2-METHOXY-6-POLYPRENYL-1,4-BENZOQUINOL METHYLASE, MITOCHONDRIAL"/>
    <property type="match status" value="1"/>
</dbReference>
<dbReference type="GO" id="GO:0008168">
    <property type="term" value="F:methyltransferase activity"/>
    <property type="evidence" value="ECO:0007669"/>
    <property type="project" value="TreeGrafter"/>
</dbReference>
<dbReference type="InterPro" id="IPR041698">
    <property type="entry name" value="Methyltransf_25"/>
</dbReference>
<dbReference type="Pfam" id="PF13649">
    <property type="entry name" value="Methyltransf_25"/>
    <property type="match status" value="1"/>
</dbReference>
<dbReference type="EMBL" id="CP007793">
    <property type="protein sequence ID" value="AIB11388.1"/>
    <property type="molecule type" value="Genomic_DNA"/>
</dbReference>
<proteinExistence type="predicted"/>
<reference evidence="2 3" key="1">
    <citation type="journal article" date="2014" name="Genome Announc.">
        <title>Complete Genome Sequence of the Model Rhizosphere Strain Azospirillum brasilense Az39, Successfully Applied in Agriculture.</title>
        <authorList>
            <person name="Rivera D."/>
            <person name="Revale S."/>
            <person name="Molina R."/>
            <person name="Gualpa J."/>
            <person name="Puente M."/>
            <person name="Maroniche G."/>
            <person name="Paris G."/>
            <person name="Baker D."/>
            <person name="Clavijo B."/>
            <person name="McLay K."/>
            <person name="Spaepen S."/>
            <person name="Perticari A."/>
            <person name="Vazquez M."/>
            <person name="Wisniewski-Dye F."/>
            <person name="Watkins C."/>
            <person name="Martinez-Abarca F."/>
            <person name="Vanderleyden J."/>
            <person name="Cassan F."/>
        </authorList>
    </citation>
    <scope>NUCLEOTIDE SEQUENCE [LARGE SCALE GENOMIC DNA]</scope>
    <source>
        <strain evidence="2 3">Az39</strain>
    </source>
</reference>
<name>A0A060DK65_9PROT</name>
<gene>
    <name evidence="2" type="ORF">ABAZ39_05050</name>
</gene>
<dbReference type="CDD" id="cd02440">
    <property type="entry name" value="AdoMet_MTases"/>
    <property type="match status" value="1"/>
</dbReference>
<dbReference type="PANTHER" id="PTHR43591">
    <property type="entry name" value="METHYLTRANSFERASE"/>
    <property type="match status" value="1"/>
</dbReference>
<organism evidence="2 3">
    <name type="scientific">Azospirillum argentinense</name>
    <dbReference type="NCBI Taxonomy" id="2970906"/>
    <lineage>
        <taxon>Bacteria</taxon>
        <taxon>Pseudomonadati</taxon>
        <taxon>Pseudomonadota</taxon>
        <taxon>Alphaproteobacteria</taxon>
        <taxon>Rhodospirillales</taxon>
        <taxon>Azospirillaceae</taxon>
        <taxon>Azospirillum</taxon>
    </lineage>
</organism>
<accession>A0A060DK65</accession>
<evidence type="ECO:0000313" key="3">
    <source>
        <dbReference type="Proteomes" id="UP000027186"/>
    </source>
</evidence>
<feature type="domain" description="Methyltransferase" evidence="1">
    <location>
        <begin position="55"/>
        <end position="152"/>
    </location>
</feature>
<dbReference type="Proteomes" id="UP000027186">
    <property type="component" value="Chromosome"/>
</dbReference>
<dbReference type="SUPFAM" id="SSF53335">
    <property type="entry name" value="S-adenosyl-L-methionine-dependent methyltransferases"/>
    <property type="match status" value="1"/>
</dbReference>
<dbReference type="Gene3D" id="3.40.50.150">
    <property type="entry name" value="Vaccinia Virus protein VP39"/>
    <property type="match status" value="1"/>
</dbReference>
<dbReference type="KEGG" id="abq:ABAZ39_05050"/>
<evidence type="ECO:0000259" key="1">
    <source>
        <dbReference type="Pfam" id="PF13649"/>
    </source>
</evidence>
<sequence length="279" mass="29251">MPDLSTCPIDGDAERARWTASADAWDRWADPMADLADKLNQPLLDAAGVTAGDRVLDLASGAGEPALSAALRTGPDGLVVGSDLVPGMMAGARRRAAGIADGLRPAFAAADMTALPFAAASFDRVTCRFGIMFVPDVAAALAELRRVLRPGGRAAFMVWGPRAGNALFDTVGDAVATQLGEDRSLDPLFRFAAPGPLAEAMHAAGFATVSETDITPVRKAPQGQPFWRATLEMSFGHRLHDLTAGQRADLDAEVTRRFDAQAKGGTIPLPIHVRIVTGA</sequence>